<feature type="domain" description="Kinetochore protein Sos7 coiled-coil" evidence="2">
    <location>
        <begin position="75"/>
        <end position="149"/>
    </location>
</feature>
<dbReference type="GO" id="GO:0051315">
    <property type="term" value="P:attachment of mitotic spindle microtubules to kinetochore"/>
    <property type="evidence" value="ECO:0007669"/>
    <property type="project" value="TreeGrafter"/>
</dbReference>
<dbReference type="InterPro" id="IPR048781">
    <property type="entry name" value="Sos7_CC"/>
</dbReference>
<sequence length="369" mass="41439">MEDFEHITNILDEYQSNKLFSLELRRDLIGQEPSSFDASQELDDDDDRPENVKQMEVDGRLLRTLEFDLDSYETYLSAVEFNWVEAAAKDKFITSAILEQDGLKCTDQQIQAINEENIELESILKDLHAAIEKDEAHVLEIAQELQERYTSSQATYKLSRALTDDIADLELELNELKLNQKEDDSELMTIAEATEIAGELDNQLMEIIGRTSANNEEIPKLKAQYAKESKAVDQLRIERNAIEKAEGDRRRTLGGRIRGSSIAKLESSRTWLTSVTQSYKAAMGILSINASGSDPLKPTKLQIKFGLRHPLTGTLVIEFADSPSLGTRMISASYLDQSSQDISAIVEPFLGGNDVTSLIHAVLHFLVRL</sequence>
<dbReference type="EMBL" id="AVOT02001460">
    <property type="protein sequence ID" value="MBW0467016.1"/>
    <property type="molecule type" value="Genomic_DNA"/>
</dbReference>
<dbReference type="InterPro" id="IPR037475">
    <property type="entry name" value="Sos7"/>
</dbReference>
<keyword evidence="4" id="KW-1185">Reference proteome</keyword>
<dbReference type="PANTHER" id="PTHR37329">
    <property type="entry name" value="KINETOCHORE PROTEIN SOS7"/>
    <property type="match status" value="1"/>
</dbReference>
<keyword evidence="1" id="KW-0175">Coiled coil</keyword>
<organism evidence="3 4">
    <name type="scientific">Austropuccinia psidii MF-1</name>
    <dbReference type="NCBI Taxonomy" id="1389203"/>
    <lineage>
        <taxon>Eukaryota</taxon>
        <taxon>Fungi</taxon>
        <taxon>Dikarya</taxon>
        <taxon>Basidiomycota</taxon>
        <taxon>Pucciniomycotina</taxon>
        <taxon>Pucciniomycetes</taxon>
        <taxon>Pucciniales</taxon>
        <taxon>Sphaerophragmiaceae</taxon>
        <taxon>Austropuccinia</taxon>
    </lineage>
</organism>
<feature type="coiled-coil region" evidence="1">
    <location>
        <begin position="159"/>
        <end position="186"/>
    </location>
</feature>
<evidence type="ECO:0000313" key="4">
    <source>
        <dbReference type="Proteomes" id="UP000765509"/>
    </source>
</evidence>
<evidence type="ECO:0000256" key="1">
    <source>
        <dbReference type="SAM" id="Coils"/>
    </source>
</evidence>
<dbReference type="Pfam" id="PF20882">
    <property type="entry name" value="Sos7"/>
    <property type="match status" value="1"/>
</dbReference>
<comment type="caution">
    <text evidence="3">The sequence shown here is derived from an EMBL/GenBank/DDBJ whole genome shotgun (WGS) entry which is preliminary data.</text>
</comment>
<gene>
    <name evidence="3" type="ORF">O181_006731</name>
</gene>
<dbReference type="GO" id="GO:0034501">
    <property type="term" value="P:protein localization to kinetochore"/>
    <property type="evidence" value="ECO:0007669"/>
    <property type="project" value="InterPro"/>
</dbReference>
<name>A0A9Q3BLF8_9BASI</name>
<protein>
    <recommendedName>
        <fullName evidence="2">Kinetochore protein Sos7 coiled-coil domain-containing protein</fullName>
    </recommendedName>
</protein>
<reference evidence="3" key="1">
    <citation type="submission" date="2021-03" db="EMBL/GenBank/DDBJ databases">
        <title>Draft genome sequence of rust myrtle Austropuccinia psidii MF-1, a brazilian biotype.</title>
        <authorList>
            <person name="Quecine M.C."/>
            <person name="Pachon D.M.R."/>
            <person name="Bonatelli M.L."/>
            <person name="Correr F.H."/>
            <person name="Franceschini L.M."/>
            <person name="Leite T.F."/>
            <person name="Margarido G.R.A."/>
            <person name="Almeida C.A."/>
            <person name="Ferrarezi J.A."/>
            <person name="Labate C.A."/>
        </authorList>
    </citation>
    <scope>NUCLEOTIDE SEQUENCE</scope>
    <source>
        <strain evidence="3">MF-1</strain>
    </source>
</reference>
<proteinExistence type="predicted"/>
<dbReference type="PANTHER" id="PTHR37329:SF1">
    <property type="entry name" value="KINETOCHORE PROTEIN SOS7"/>
    <property type="match status" value="1"/>
</dbReference>
<dbReference type="OrthoDB" id="2500067at2759"/>
<feature type="coiled-coil region" evidence="1">
    <location>
        <begin position="218"/>
        <end position="245"/>
    </location>
</feature>
<evidence type="ECO:0000313" key="3">
    <source>
        <dbReference type="EMBL" id="MBW0467016.1"/>
    </source>
</evidence>
<accession>A0A9Q3BLF8</accession>
<evidence type="ECO:0000259" key="2">
    <source>
        <dbReference type="Pfam" id="PF20882"/>
    </source>
</evidence>
<dbReference type="GO" id="GO:0000776">
    <property type="term" value="C:kinetochore"/>
    <property type="evidence" value="ECO:0007669"/>
    <property type="project" value="InterPro"/>
</dbReference>
<dbReference type="Proteomes" id="UP000765509">
    <property type="component" value="Unassembled WGS sequence"/>
</dbReference>
<dbReference type="AlphaFoldDB" id="A0A9Q3BLF8"/>